<dbReference type="PANTHER" id="PTHR46221">
    <property type="entry name" value="FERM AND PDZ DOMAIN-CONTAINING PROTEIN FAMILY MEMBER"/>
    <property type="match status" value="1"/>
</dbReference>
<dbReference type="Pfam" id="PF03623">
    <property type="entry name" value="Focal_AT"/>
    <property type="match status" value="2"/>
</dbReference>
<dbReference type="EMBL" id="JAHRIO010070081">
    <property type="protein sequence ID" value="MEQ2180614.1"/>
    <property type="molecule type" value="Genomic_DNA"/>
</dbReference>
<name>A0ABV0PAZ5_9TELE</name>
<dbReference type="PANTHER" id="PTHR46221:SF9">
    <property type="entry name" value="NON-SPECIFIC PROTEIN-TYROSINE KINASE"/>
    <property type="match status" value="1"/>
</dbReference>
<evidence type="ECO:0000259" key="2">
    <source>
        <dbReference type="Pfam" id="PF03623"/>
    </source>
</evidence>
<dbReference type="Gene3D" id="1.20.5.540">
    <property type="entry name" value="Single helix bin"/>
    <property type="match status" value="1"/>
</dbReference>
<comment type="caution">
    <text evidence="3">The sequence shown here is derived from an EMBL/GenBank/DDBJ whole genome shotgun (WGS) entry which is preliminary data.</text>
</comment>
<protein>
    <recommendedName>
        <fullName evidence="2">Focal AT domain-containing protein</fullName>
    </recommendedName>
</protein>
<gene>
    <name evidence="3" type="ORF">GOODEAATRI_003080</name>
</gene>
<evidence type="ECO:0000256" key="1">
    <source>
        <dbReference type="SAM" id="MobiDB-lite"/>
    </source>
</evidence>
<dbReference type="Gene3D" id="1.20.120.330">
    <property type="entry name" value="Nucleotidyltransferases domain 2"/>
    <property type="match status" value="2"/>
</dbReference>
<dbReference type="Proteomes" id="UP001476798">
    <property type="component" value="Unassembled WGS sequence"/>
</dbReference>
<sequence length="205" mass="22931">MEMRRQVTVSWDSGGSDEAPPKPSRPGYPSPRSSEGFYPSPQHPGHYQPQEISPPPTANLDRSNDKVYENVTGLVKAVIEMSSKIQPAPPEEYVPMIEMAQKLLNSDLAELIGKMKLAQQYVMTRLLTCTAFANLAFFIFAALSLDILSLIGLISTNKYFFHLSLQQDYKKQMLTAAHALAVDAKNLLDVIDQSRLRMMAHSRPH</sequence>
<dbReference type="InterPro" id="IPR005189">
    <property type="entry name" value="Focal_adhesion_kin_target_dom"/>
</dbReference>
<feature type="domain" description="Focal AT" evidence="2">
    <location>
        <begin position="143"/>
        <end position="198"/>
    </location>
</feature>
<feature type="region of interest" description="Disordered" evidence="1">
    <location>
        <begin position="1"/>
        <end position="63"/>
    </location>
</feature>
<keyword evidence="4" id="KW-1185">Reference proteome</keyword>
<evidence type="ECO:0000313" key="4">
    <source>
        <dbReference type="Proteomes" id="UP001476798"/>
    </source>
</evidence>
<dbReference type="InterPro" id="IPR036137">
    <property type="entry name" value="Focal_adhe_kin_target_dom_sf"/>
</dbReference>
<evidence type="ECO:0000313" key="3">
    <source>
        <dbReference type="EMBL" id="MEQ2180614.1"/>
    </source>
</evidence>
<proteinExistence type="predicted"/>
<dbReference type="SUPFAM" id="SSF68993">
    <property type="entry name" value="FAT domain of focal adhesion kinase"/>
    <property type="match status" value="2"/>
</dbReference>
<feature type="domain" description="Focal AT" evidence="2">
    <location>
        <begin position="57"/>
        <end position="97"/>
    </location>
</feature>
<reference evidence="3 4" key="1">
    <citation type="submission" date="2021-06" db="EMBL/GenBank/DDBJ databases">
        <authorList>
            <person name="Palmer J.M."/>
        </authorList>
    </citation>
    <scope>NUCLEOTIDE SEQUENCE [LARGE SCALE GENOMIC DNA]</scope>
    <source>
        <strain evidence="3 4">GA_2019</strain>
        <tissue evidence="3">Muscle</tissue>
    </source>
</reference>
<accession>A0ABV0PAZ5</accession>
<organism evidence="3 4">
    <name type="scientific">Goodea atripinnis</name>
    <dbReference type="NCBI Taxonomy" id="208336"/>
    <lineage>
        <taxon>Eukaryota</taxon>
        <taxon>Metazoa</taxon>
        <taxon>Chordata</taxon>
        <taxon>Craniata</taxon>
        <taxon>Vertebrata</taxon>
        <taxon>Euteleostomi</taxon>
        <taxon>Actinopterygii</taxon>
        <taxon>Neopterygii</taxon>
        <taxon>Teleostei</taxon>
        <taxon>Neoteleostei</taxon>
        <taxon>Acanthomorphata</taxon>
        <taxon>Ovalentaria</taxon>
        <taxon>Atherinomorphae</taxon>
        <taxon>Cyprinodontiformes</taxon>
        <taxon>Goodeidae</taxon>
        <taxon>Goodea</taxon>
    </lineage>
</organism>